<sequence>MSGGNRPYDVLMSTLGDVEERTSADLVCGERTPAPWESAMQATCECLSSGGTLDNLERRQAEDRLGESVYARFPVHTRSALIVAHSLMDRDVITEEELRAKMKEVRARLEMV</sequence>
<protein>
    <submittedName>
        <fullName evidence="2">Nitrile hydratase subunit beta</fullName>
    </submittedName>
</protein>
<dbReference type="Proteomes" id="UP001551675">
    <property type="component" value="Unassembled WGS sequence"/>
</dbReference>
<gene>
    <name evidence="2" type="ORF">AB0I59_34620</name>
</gene>
<accession>A0ABV3GQ30</accession>
<dbReference type="SUPFAM" id="SSF50090">
    <property type="entry name" value="Electron transport accessory proteins"/>
    <property type="match status" value="1"/>
</dbReference>
<dbReference type="InterPro" id="IPR049054">
    <property type="entry name" value="CN_hydtase_beta-like_N"/>
</dbReference>
<dbReference type="RefSeq" id="WP_061256992.1">
    <property type="nucleotide sequence ID" value="NZ_JBFALK010000024.1"/>
</dbReference>
<evidence type="ECO:0000259" key="1">
    <source>
        <dbReference type="Pfam" id="PF21006"/>
    </source>
</evidence>
<dbReference type="Gene3D" id="1.10.472.20">
    <property type="entry name" value="Nitrile hydratase, beta subunit"/>
    <property type="match status" value="1"/>
</dbReference>
<keyword evidence="3" id="KW-1185">Reference proteome</keyword>
<name>A0ABV3GQ30_MICGL</name>
<proteinExistence type="predicted"/>
<reference evidence="2 3" key="1">
    <citation type="submission" date="2024-06" db="EMBL/GenBank/DDBJ databases">
        <title>The Natural Products Discovery Center: Release of the First 8490 Sequenced Strains for Exploring Actinobacteria Biosynthetic Diversity.</title>
        <authorList>
            <person name="Kalkreuter E."/>
            <person name="Kautsar S.A."/>
            <person name="Yang D."/>
            <person name="Bader C.D."/>
            <person name="Teijaro C.N."/>
            <person name="Fluegel L."/>
            <person name="Davis C.M."/>
            <person name="Simpson J.R."/>
            <person name="Lauterbach L."/>
            <person name="Steele A.D."/>
            <person name="Gui C."/>
            <person name="Meng S."/>
            <person name="Li G."/>
            <person name="Viehrig K."/>
            <person name="Ye F."/>
            <person name="Su P."/>
            <person name="Kiefer A.F."/>
            <person name="Nichols A."/>
            <person name="Cepeda A.J."/>
            <person name="Yan W."/>
            <person name="Fan B."/>
            <person name="Jiang Y."/>
            <person name="Adhikari A."/>
            <person name="Zheng C.-J."/>
            <person name="Schuster L."/>
            <person name="Cowan T.M."/>
            <person name="Smanski M.J."/>
            <person name="Chevrette M.G."/>
            <person name="De Carvalho L.P.S."/>
            <person name="Shen B."/>
        </authorList>
    </citation>
    <scope>NUCLEOTIDE SEQUENCE [LARGE SCALE GENOMIC DNA]</scope>
    <source>
        <strain evidence="2 3">NPDC050100</strain>
    </source>
</reference>
<evidence type="ECO:0000313" key="2">
    <source>
        <dbReference type="EMBL" id="MEV0973755.1"/>
    </source>
</evidence>
<feature type="domain" description="Nitrile hydratase beta subunit-like N-terminal" evidence="1">
    <location>
        <begin position="33"/>
        <end position="107"/>
    </location>
</feature>
<dbReference type="InterPro" id="IPR008990">
    <property type="entry name" value="Elect_transpt_acc-like_dom_sf"/>
</dbReference>
<dbReference type="EMBL" id="JBFALK010000024">
    <property type="protein sequence ID" value="MEV0973755.1"/>
    <property type="molecule type" value="Genomic_DNA"/>
</dbReference>
<evidence type="ECO:0000313" key="3">
    <source>
        <dbReference type="Proteomes" id="UP001551675"/>
    </source>
</evidence>
<dbReference type="Pfam" id="PF21006">
    <property type="entry name" value="NHase_beta_N"/>
    <property type="match status" value="1"/>
</dbReference>
<dbReference type="InterPro" id="IPR042262">
    <property type="entry name" value="CN_hydtase_beta_C"/>
</dbReference>
<comment type="caution">
    <text evidence="2">The sequence shown here is derived from an EMBL/GenBank/DDBJ whole genome shotgun (WGS) entry which is preliminary data.</text>
</comment>
<organism evidence="2 3">
    <name type="scientific">Microtetraspora glauca</name>
    <dbReference type="NCBI Taxonomy" id="1996"/>
    <lineage>
        <taxon>Bacteria</taxon>
        <taxon>Bacillati</taxon>
        <taxon>Actinomycetota</taxon>
        <taxon>Actinomycetes</taxon>
        <taxon>Streptosporangiales</taxon>
        <taxon>Streptosporangiaceae</taxon>
        <taxon>Microtetraspora</taxon>
    </lineage>
</organism>